<dbReference type="GO" id="GO:0000049">
    <property type="term" value="F:tRNA binding"/>
    <property type="evidence" value="ECO:0007669"/>
    <property type="project" value="UniProtKB-UniRule"/>
</dbReference>
<proteinExistence type="predicted"/>
<dbReference type="GO" id="GO:0004831">
    <property type="term" value="F:tyrosine-tRNA ligase activity"/>
    <property type="evidence" value="ECO:0007669"/>
    <property type="project" value="TreeGrafter"/>
</dbReference>
<evidence type="ECO:0000313" key="8">
    <source>
        <dbReference type="Proteomes" id="UP000827284"/>
    </source>
</evidence>
<feature type="domain" description="TRNA-binding" evidence="6">
    <location>
        <begin position="367"/>
        <end position="478"/>
    </location>
</feature>
<evidence type="ECO:0000259" key="6">
    <source>
        <dbReference type="PROSITE" id="PS50886"/>
    </source>
</evidence>
<dbReference type="Proteomes" id="UP000827284">
    <property type="component" value="Unassembled WGS sequence"/>
</dbReference>
<feature type="compositionally biased region" description="Low complexity" evidence="5">
    <location>
        <begin position="141"/>
        <end position="154"/>
    </location>
</feature>
<keyword evidence="3 4" id="KW-0694">RNA-binding</keyword>
<protein>
    <recommendedName>
        <fullName evidence="6">tRNA-binding domain-containing protein</fullName>
    </recommendedName>
</protein>
<dbReference type="AlphaFoldDB" id="A0A9P3LZ18"/>
<dbReference type="OrthoDB" id="19141at2759"/>
<accession>A0A9P3LZ18</accession>
<comment type="caution">
    <text evidence="7">The sequence shown here is derived from an EMBL/GenBank/DDBJ whole genome shotgun (WGS) entry which is preliminary data.</text>
</comment>
<dbReference type="CDD" id="cd02799">
    <property type="entry name" value="tRNA_bind_EMAP-II_like"/>
    <property type="match status" value="1"/>
</dbReference>
<reference evidence="7" key="2">
    <citation type="journal article" date="2022" name="Microbiol. Resour. Announc.">
        <title>Whole-Genome Sequence of Entomortierella parvispora E1425, a Mucoromycotan Fungus Associated with Burkholderiaceae-Related Endosymbiotic Bacteria.</title>
        <authorList>
            <person name="Herlambang A."/>
            <person name="Guo Y."/>
            <person name="Takashima Y."/>
            <person name="Narisawa K."/>
            <person name="Ohta H."/>
            <person name="Nishizawa T."/>
        </authorList>
    </citation>
    <scope>NUCLEOTIDE SEQUENCE</scope>
    <source>
        <strain evidence="7">E1425</strain>
    </source>
</reference>
<feature type="compositionally biased region" description="Basic and acidic residues" evidence="5">
    <location>
        <begin position="286"/>
        <end position="309"/>
    </location>
</feature>
<feature type="compositionally biased region" description="Polar residues" evidence="5">
    <location>
        <begin position="268"/>
        <end position="282"/>
    </location>
</feature>
<evidence type="ECO:0000256" key="2">
    <source>
        <dbReference type="ARBA" id="ARBA00022555"/>
    </source>
</evidence>
<dbReference type="InterPro" id="IPR002547">
    <property type="entry name" value="tRNA-bd_dom"/>
</dbReference>
<dbReference type="Pfam" id="PF01588">
    <property type="entry name" value="tRNA_bind"/>
    <property type="match status" value="1"/>
</dbReference>
<feature type="compositionally biased region" description="Low complexity" evidence="5">
    <location>
        <begin position="313"/>
        <end position="348"/>
    </location>
</feature>
<keyword evidence="8" id="KW-1185">Reference proteome</keyword>
<name>A0A9P3LZ18_9FUNG</name>
<evidence type="ECO:0000256" key="4">
    <source>
        <dbReference type="PROSITE-ProRule" id="PRU00209"/>
    </source>
</evidence>
<gene>
    <name evidence="7" type="ORF">EMPS_08071</name>
</gene>
<dbReference type="PROSITE" id="PS50886">
    <property type="entry name" value="TRBD"/>
    <property type="match status" value="1"/>
</dbReference>
<evidence type="ECO:0000313" key="7">
    <source>
        <dbReference type="EMBL" id="GJJ75713.1"/>
    </source>
</evidence>
<evidence type="ECO:0000256" key="5">
    <source>
        <dbReference type="SAM" id="MobiDB-lite"/>
    </source>
</evidence>
<dbReference type="PANTHER" id="PTHR11586">
    <property type="entry name" value="TRNA-AMINOACYLATION COFACTOR ARC1 FAMILY MEMBER"/>
    <property type="match status" value="1"/>
</dbReference>
<feature type="compositionally biased region" description="Low complexity" evidence="5">
    <location>
        <begin position="249"/>
        <end position="267"/>
    </location>
</feature>
<dbReference type="InterPro" id="IPR012340">
    <property type="entry name" value="NA-bd_OB-fold"/>
</dbReference>
<feature type="compositionally biased region" description="Basic and acidic residues" evidence="5">
    <location>
        <begin position="213"/>
        <end position="227"/>
    </location>
</feature>
<feature type="compositionally biased region" description="Polar residues" evidence="5">
    <location>
        <begin position="105"/>
        <end position="130"/>
    </location>
</feature>
<feature type="compositionally biased region" description="Polar residues" evidence="5">
    <location>
        <begin position="349"/>
        <end position="361"/>
    </location>
</feature>
<organism evidence="7 8">
    <name type="scientific">Entomortierella parvispora</name>
    <dbReference type="NCBI Taxonomy" id="205924"/>
    <lineage>
        <taxon>Eukaryota</taxon>
        <taxon>Fungi</taxon>
        <taxon>Fungi incertae sedis</taxon>
        <taxon>Mucoromycota</taxon>
        <taxon>Mortierellomycotina</taxon>
        <taxon>Mortierellomycetes</taxon>
        <taxon>Mortierellales</taxon>
        <taxon>Mortierellaceae</taxon>
        <taxon>Entomortierella</taxon>
    </lineage>
</organism>
<evidence type="ECO:0000256" key="1">
    <source>
        <dbReference type="ARBA" id="ARBA00022490"/>
    </source>
</evidence>
<dbReference type="Gene3D" id="2.40.50.140">
    <property type="entry name" value="Nucleic acid-binding proteins"/>
    <property type="match status" value="1"/>
</dbReference>
<reference evidence="7" key="1">
    <citation type="submission" date="2021-11" db="EMBL/GenBank/DDBJ databases">
        <authorList>
            <person name="Herlambang A."/>
            <person name="Guo Y."/>
            <person name="Takashima Y."/>
            <person name="Nishizawa T."/>
        </authorList>
    </citation>
    <scope>NUCLEOTIDE SEQUENCE</scope>
    <source>
        <strain evidence="7">E1425</strain>
    </source>
</reference>
<evidence type="ECO:0000256" key="3">
    <source>
        <dbReference type="ARBA" id="ARBA00022884"/>
    </source>
</evidence>
<feature type="region of interest" description="Disordered" evidence="5">
    <location>
        <begin position="96"/>
        <end position="364"/>
    </location>
</feature>
<dbReference type="InterPro" id="IPR051270">
    <property type="entry name" value="Tyrosine-tRNA_ligase_regulator"/>
</dbReference>
<dbReference type="EMBL" id="BQFW01000011">
    <property type="protein sequence ID" value="GJJ75713.1"/>
    <property type="molecule type" value="Genomic_DNA"/>
</dbReference>
<dbReference type="PANTHER" id="PTHR11586:SF43">
    <property type="entry name" value="TYROSINE--TRNA LIGASE, CYTOPLASMIC"/>
    <property type="match status" value="1"/>
</dbReference>
<sequence length="539" mass="56866">MVLDRQQRRMGHTWISGHPHNILYKPSSSTGGNKASNISCASAGHSSAASSSSACGALSFLDFAGNSRYQAYNLARFSTLSAVSSTSSSSSVAAAWSSKPLEHQGPSTNTPAPGSSQGQQDPLVSQNHVGSDSKSDADGQSLISSSPASAPLVSDNSAPVGSADTADDKDDAWAVNESYSGHGGTIPPPSSSKLVAPSSGPVDGELDDQESYSTERDPSDVSSRELRPSLSSFKSPVDIEASWRQTSDSIPSQPSSNPTITSSSLSSNKPGSLDLSSSTLVQQMLFKERPPHKTDGNGDWEKSEEELTSKDNSTSLSPEETPSPSLTSMVLNLSSMESTSSAEEAVSSRPKTINPTASKTAQDNDDHVAKLDLRVGIVRTVANHPDAESLYIEQVDLGDDNEGGSERTIVSGLVKHVPKEYLEGRAVIVVGNMKPSKLRGVLSQGMLLCAMEQGSNGEVTKVGLLEPAEGSQAGDKVTLEGYTDADTIPAPVLTPKRKWFEKSREHFSVRDGVAYYKETPFKTGQGLVRCRSISNGQIS</sequence>
<dbReference type="SUPFAM" id="SSF50249">
    <property type="entry name" value="Nucleic acid-binding proteins"/>
    <property type="match status" value="1"/>
</dbReference>
<keyword evidence="2 4" id="KW-0820">tRNA-binding</keyword>
<keyword evidence="1" id="KW-0963">Cytoplasm</keyword>